<comment type="caution">
    <text evidence="4">The sequence shown here is derived from an EMBL/GenBank/DDBJ whole genome shotgun (WGS) entry which is preliminary data.</text>
</comment>
<proteinExistence type="predicted"/>
<feature type="compositionally biased region" description="Low complexity" evidence="1">
    <location>
        <begin position="330"/>
        <end position="344"/>
    </location>
</feature>
<sequence>MIRSARRSAWAVRPRAAAATAGVVATLSTALAALPVVPAQGGVPVPGASPAAAPSSALPGSGTDDEPDEPTEQGLDGTVRVVLDEVEPTVPHVGEPVTLRGRIVNDSPGQRRLSTVTVRAAWSPLTSRADVTHWLEGRDQRETGWVLGEDAVGPVVVPGASVPFTVEVPEWGLNAVPGDLAALALQIEASGEPPAEAGSGGTATAPPAEPVVLRTVLAAARTHAVADPLDVTWVVPLTLPADPALTSRDDQDRHTAWSEATGPGSPARTWLESLTLPSVTWMVDPALLVPVDPADELVEAAPEPGGPDPADPDDPTQGPDGRPPPDDDGTTSTAPPDDAAVTTDAPEEETAAPGADGSTSTEAPTGQDPGDGTDGSAATAPGDGGEDEGLDKGQELGGAAGPADPVTAADVEDGLVALRGLLARSAAEQLWWTPTADPDVAALLAQQADPATVRTAMHLPLPQSPAQVRRLLQRGRSDVAWPALSAPTTQQVTALDRLWATRPATPEGVAAVVVPRESLSGGSNTSVGAAARPVEGASDVVALGADTRAAALLAGAASDTAELGQGAVTQRLLADSLTAYQQDPLAGRSMLYAPPRGAQVPGGVLDALTEGFETAPWARAVSASDLLAAAAGTSAAPLSGVAPAPEVLGRTLVERVEPGPSPLGARQLRSLARLQTSLAGLSEILGDTSVLRTWEPVLGHLWSTRWRGDAEPWADAWQSARRPVARVQEAVHVNPSTVNFLSDQGIMQVTVVNDLPVAVEGVRVEVLPDRSLLRIVQQPEPISIGARSRATVSFTARAVTRGVTTVNARLTTPNGTVLGDDAQVSVRVQPTGVWIYWVLGSIAGLVLVLGLVRARRTAPRSAVVAASSTPTAEENR</sequence>
<feature type="region of interest" description="Disordered" evidence="1">
    <location>
        <begin position="46"/>
        <end position="74"/>
    </location>
</feature>
<feature type="transmembrane region" description="Helical" evidence="2">
    <location>
        <begin position="834"/>
        <end position="852"/>
    </location>
</feature>
<feature type="signal peptide" evidence="3">
    <location>
        <begin position="1"/>
        <end position="32"/>
    </location>
</feature>
<reference evidence="5" key="1">
    <citation type="journal article" date="2019" name="Int. J. Syst. Evol. Microbiol.">
        <title>The Global Catalogue of Microorganisms (GCM) 10K type strain sequencing project: providing services to taxonomists for standard genome sequencing and annotation.</title>
        <authorList>
            <consortium name="The Broad Institute Genomics Platform"/>
            <consortium name="The Broad Institute Genome Sequencing Center for Infectious Disease"/>
            <person name="Wu L."/>
            <person name="Ma J."/>
        </authorList>
    </citation>
    <scope>NUCLEOTIDE SEQUENCE [LARGE SCALE GENOMIC DNA]</scope>
    <source>
        <strain evidence="5">CGMCC 1.5362</strain>
    </source>
</reference>
<keyword evidence="3" id="KW-0732">Signal</keyword>
<feature type="region of interest" description="Disordered" evidence="1">
    <location>
        <begin position="298"/>
        <end position="406"/>
    </location>
</feature>
<protein>
    <recommendedName>
        <fullName evidence="6">Secreted protein</fullName>
    </recommendedName>
</protein>
<feature type="compositionally biased region" description="Basic and acidic residues" evidence="1">
    <location>
        <begin position="247"/>
        <end position="256"/>
    </location>
</feature>
<gene>
    <name evidence="4" type="ORF">GCM10011509_22870</name>
</gene>
<keyword evidence="2" id="KW-1133">Transmembrane helix</keyword>
<dbReference type="InterPro" id="IPR046112">
    <property type="entry name" value="DUF6049"/>
</dbReference>
<organism evidence="4 5">
    <name type="scientific">Ornithinimicrobium pekingense</name>
    <dbReference type="NCBI Taxonomy" id="384677"/>
    <lineage>
        <taxon>Bacteria</taxon>
        <taxon>Bacillati</taxon>
        <taxon>Actinomycetota</taxon>
        <taxon>Actinomycetes</taxon>
        <taxon>Micrococcales</taxon>
        <taxon>Ornithinimicrobiaceae</taxon>
        <taxon>Ornithinimicrobium</taxon>
    </lineage>
</organism>
<dbReference type="Pfam" id="PF19516">
    <property type="entry name" value="DUF6049"/>
    <property type="match status" value="1"/>
</dbReference>
<accession>A0ABQ2FA86</accession>
<feature type="compositionally biased region" description="Low complexity" evidence="1">
    <location>
        <begin position="46"/>
        <end position="62"/>
    </location>
</feature>
<keyword evidence="2" id="KW-0812">Transmembrane</keyword>
<keyword evidence="2" id="KW-0472">Membrane</keyword>
<keyword evidence="5" id="KW-1185">Reference proteome</keyword>
<evidence type="ECO:0000313" key="5">
    <source>
        <dbReference type="Proteomes" id="UP000662111"/>
    </source>
</evidence>
<dbReference type="EMBL" id="BMLB01000004">
    <property type="protein sequence ID" value="GGK73668.1"/>
    <property type="molecule type" value="Genomic_DNA"/>
</dbReference>
<evidence type="ECO:0000313" key="4">
    <source>
        <dbReference type="EMBL" id="GGK73668.1"/>
    </source>
</evidence>
<evidence type="ECO:0000256" key="1">
    <source>
        <dbReference type="SAM" id="MobiDB-lite"/>
    </source>
</evidence>
<evidence type="ECO:0008006" key="6">
    <source>
        <dbReference type="Google" id="ProtNLM"/>
    </source>
</evidence>
<feature type="region of interest" description="Disordered" evidence="1">
    <location>
        <begin position="242"/>
        <end position="269"/>
    </location>
</feature>
<name>A0ABQ2FA86_9MICO</name>
<evidence type="ECO:0000256" key="2">
    <source>
        <dbReference type="SAM" id="Phobius"/>
    </source>
</evidence>
<dbReference type="Proteomes" id="UP000662111">
    <property type="component" value="Unassembled WGS sequence"/>
</dbReference>
<dbReference type="RefSeq" id="WP_022920063.1">
    <property type="nucleotide sequence ID" value="NZ_BMLB01000004.1"/>
</dbReference>
<feature type="chain" id="PRO_5046690956" description="Secreted protein" evidence="3">
    <location>
        <begin position="33"/>
        <end position="876"/>
    </location>
</feature>
<evidence type="ECO:0000256" key="3">
    <source>
        <dbReference type="SAM" id="SignalP"/>
    </source>
</evidence>